<keyword evidence="1" id="KW-1133">Transmembrane helix</keyword>
<protein>
    <submittedName>
        <fullName evidence="2">Uncharacterized protein</fullName>
    </submittedName>
</protein>
<dbReference type="AlphaFoldDB" id="A0A0F9YYD7"/>
<proteinExistence type="predicted"/>
<feature type="transmembrane region" description="Helical" evidence="1">
    <location>
        <begin position="81"/>
        <end position="99"/>
    </location>
</feature>
<comment type="caution">
    <text evidence="2">The sequence shown here is derived from an EMBL/GenBank/DDBJ whole genome shotgun (WGS) entry which is preliminary data.</text>
</comment>
<evidence type="ECO:0000313" key="2">
    <source>
        <dbReference type="EMBL" id="KKP31461.1"/>
    </source>
</evidence>
<keyword evidence="1" id="KW-0472">Membrane</keyword>
<feature type="transmembrane region" description="Helical" evidence="1">
    <location>
        <begin position="54"/>
        <end position="74"/>
    </location>
</feature>
<feature type="transmembrane region" description="Helical" evidence="1">
    <location>
        <begin position="111"/>
        <end position="130"/>
    </location>
</feature>
<accession>A0A0F9YYD7</accession>
<organism evidence="2 3">
    <name type="scientific">Candidatus Woesebacteria bacterium GW2011_GWC2_31_9</name>
    <dbReference type="NCBI Taxonomy" id="1618586"/>
    <lineage>
        <taxon>Bacteria</taxon>
        <taxon>Candidatus Woeseibacteriota</taxon>
    </lineage>
</organism>
<gene>
    <name evidence="2" type="ORF">UR21_C0009G0042</name>
</gene>
<name>A0A0F9YYD7_9BACT</name>
<dbReference type="EMBL" id="LBOI01000009">
    <property type="protein sequence ID" value="KKP31461.1"/>
    <property type="molecule type" value="Genomic_DNA"/>
</dbReference>
<sequence length="197" mass="22549">MVIANILGILIFLFLLWKKLKEDYSYERIFNLATLILIGLLVGFLISKKVLPEFWFFLELIGVGIGFVIGVIKFKLNFFETFEGVVIGFLPLLTLFFLSDSIKNSSLSSFLAFWLSLICIFLFFLVDTYYRSFSWYKSGRVGFSGVFIAGLFFLIRALISIFFPDVISLSGNFEGYISGTLAFILFLLLFNLSRSEK</sequence>
<feature type="transmembrane region" description="Helical" evidence="1">
    <location>
        <begin position="29"/>
        <end position="48"/>
    </location>
</feature>
<reference evidence="2 3" key="1">
    <citation type="journal article" date="2015" name="Nature">
        <title>rRNA introns, odd ribosomes, and small enigmatic genomes across a large radiation of phyla.</title>
        <authorList>
            <person name="Brown C.T."/>
            <person name="Hug L.A."/>
            <person name="Thomas B.C."/>
            <person name="Sharon I."/>
            <person name="Castelle C.J."/>
            <person name="Singh A."/>
            <person name="Wilkins M.J."/>
            <person name="Williams K.H."/>
            <person name="Banfield J.F."/>
        </authorList>
    </citation>
    <scope>NUCLEOTIDE SEQUENCE [LARGE SCALE GENOMIC DNA]</scope>
</reference>
<evidence type="ECO:0000256" key="1">
    <source>
        <dbReference type="SAM" id="Phobius"/>
    </source>
</evidence>
<feature type="transmembrane region" description="Helical" evidence="1">
    <location>
        <begin position="175"/>
        <end position="192"/>
    </location>
</feature>
<dbReference type="Proteomes" id="UP000034803">
    <property type="component" value="Unassembled WGS sequence"/>
</dbReference>
<keyword evidence="1" id="KW-0812">Transmembrane</keyword>
<feature type="transmembrane region" description="Helical" evidence="1">
    <location>
        <begin position="142"/>
        <end position="163"/>
    </location>
</feature>
<evidence type="ECO:0000313" key="3">
    <source>
        <dbReference type="Proteomes" id="UP000034803"/>
    </source>
</evidence>